<reference evidence="1 2" key="1">
    <citation type="submission" date="2022-04" db="EMBL/GenBank/DDBJ databases">
        <title>Spirosoma sp. strain RP8 genome sequencing and assembly.</title>
        <authorList>
            <person name="Jung Y."/>
        </authorList>
    </citation>
    <scope>NUCLEOTIDE SEQUENCE [LARGE SCALE GENOMIC DNA]</scope>
    <source>
        <strain evidence="1 2">RP8</strain>
    </source>
</reference>
<evidence type="ECO:0000313" key="2">
    <source>
        <dbReference type="Proteomes" id="UP001202180"/>
    </source>
</evidence>
<organism evidence="1 2">
    <name type="scientific">Spirosoma liriopis</name>
    <dbReference type="NCBI Taxonomy" id="2937440"/>
    <lineage>
        <taxon>Bacteria</taxon>
        <taxon>Pseudomonadati</taxon>
        <taxon>Bacteroidota</taxon>
        <taxon>Cytophagia</taxon>
        <taxon>Cytophagales</taxon>
        <taxon>Cytophagaceae</taxon>
        <taxon>Spirosoma</taxon>
    </lineage>
</organism>
<evidence type="ECO:0000313" key="1">
    <source>
        <dbReference type="EMBL" id="MCK8495880.1"/>
    </source>
</evidence>
<comment type="caution">
    <text evidence="1">The sequence shown here is derived from an EMBL/GenBank/DDBJ whole genome shotgun (WGS) entry which is preliminary data.</text>
</comment>
<dbReference type="RefSeq" id="WP_248480672.1">
    <property type="nucleotide sequence ID" value="NZ_JALPRF010000012.1"/>
</dbReference>
<name>A0ABT0HVA5_9BACT</name>
<accession>A0ABT0HVA5</accession>
<gene>
    <name evidence="1" type="ORF">M0L20_28700</name>
</gene>
<proteinExistence type="predicted"/>
<dbReference type="Proteomes" id="UP001202180">
    <property type="component" value="Unassembled WGS sequence"/>
</dbReference>
<keyword evidence="2" id="KW-1185">Reference proteome</keyword>
<sequence>MYEEARNYTGIIYLHEWNDKPFYWGKAHKSYFGGHMRTYNEGKISGRYNVGYRHWIEGCLRHGAKLYIGLLDEEGLSTINAVENYLISTYPSEMNTKKLQPMPLTVIHQGDVPASISLIQ</sequence>
<protein>
    <submittedName>
        <fullName evidence="1">Uncharacterized protein</fullName>
    </submittedName>
</protein>
<dbReference type="EMBL" id="JALPRF010000012">
    <property type="protein sequence ID" value="MCK8495880.1"/>
    <property type="molecule type" value="Genomic_DNA"/>
</dbReference>